<accession>A0A2U7PM77</accession>
<dbReference type="SMR" id="A0A2U7PM77"/>
<proteinExistence type="predicted"/>
<dbReference type="Pfam" id="PF04665">
    <property type="entry name" value="Pox_A32"/>
    <property type="match status" value="1"/>
</dbReference>
<name>A0A2U7PM77_SPOFR</name>
<evidence type="ECO:0000313" key="1">
    <source>
        <dbReference type="EMBL" id="AUH25528.1"/>
    </source>
</evidence>
<protein>
    <submittedName>
        <fullName evidence="1">ATP</fullName>
    </submittedName>
</protein>
<reference evidence="1" key="1">
    <citation type="submission" date="2016-10" db="EMBL/GenBank/DDBJ databases">
        <title>Deep sequencing reveals no adventitious viruses in Sf-rhabdovirus-negative Sf-RVN cells.</title>
        <authorList>
            <person name="Geisler C."/>
            <person name="Jarvis D.L."/>
        </authorList>
    </citation>
    <scope>NUCLEOTIDE SEQUENCE</scope>
    <source>
        <tissue evidence="1">Ovaries</tissue>
    </source>
</reference>
<dbReference type="Gene3D" id="3.40.50.300">
    <property type="entry name" value="P-loop containing nucleotide triphosphate hydrolases"/>
    <property type="match status" value="1"/>
</dbReference>
<dbReference type="InterPro" id="IPR006758">
    <property type="entry name" value="A32L"/>
</dbReference>
<dbReference type="AlphaFoldDB" id="A0A2U7PM77"/>
<sequence>MKLIKQPISLSVNNIRLNDSVHHIRHSALLPNTIRCIMCGPSNCGKTNVMISLLLHQNGLKFRNLYLYCKTTFQPKYRFLTEVLKRVPQINFYEFSDDKDVISPSEALTNSVFIFDDVACENQVNIRNYFCMGRHKQIDCFYLSQTYSKIPKQLLRDNVNFLIIFKQDDVNLKHIYEEHVSSDLQWKEFKNICRTVWSKPYNFLLINKESSLNNGRYRQNFDIFFKFD</sequence>
<organism evidence="1">
    <name type="scientific">Spodoptera frugiperda</name>
    <name type="common">Fall armyworm</name>
    <dbReference type="NCBI Taxonomy" id="7108"/>
    <lineage>
        <taxon>Eukaryota</taxon>
        <taxon>Metazoa</taxon>
        <taxon>Ecdysozoa</taxon>
        <taxon>Arthropoda</taxon>
        <taxon>Hexapoda</taxon>
        <taxon>Insecta</taxon>
        <taxon>Pterygota</taxon>
        <taxon>Neoptera</taxon>
        <taxon>Endopterygota</taxon>
        <taxon>Lepidoptera</taxon>
        <taxon>Glossata</taxon>
        <taxon>Ditrysia</taxon>
        <taxon>Noctuoidea</taxon>
        <taxon>Noctuidae</taxon>
        <taxon>Amphipyrinae</taxon>
        <taxon>Spodoptera</taxon>
    </lineage>
</organism>
<dbReference type="EMBL" id="KY042019">
    <property type="protein sequence ID" value="AUH25528.1"/>
    <property type="molecule type" value="Genomic_DNA"/>
</dbReference>
<dbReference type="InterPro" id="IPR027417">
    <property type="entry name" value="P-loop_NTPase"/>
</dbReference>